<dbReference type="RefSeq" id="WP_265128370.1">
    <property type="nucleotide sequence ID" value="NZ_JAPCHY010000011.1"/>
</dbReference>
<gene>
    <name evidence="1" type="ORF">OK345_12785</name>
</gene>
<reference evidence="1 2" key="1">
    <citation type="submission" date="2022-10" db="EMBL/GenBank/DDBJ databases">
        <title>Xanthomonas sp. H13-6.</title>
        <authorList>
            <person name="Liu X."/>
            <person name="Deng Z."/>
            <person name="Jiang Y."/>
            <person name="Yu T."/>
            <person name="Ai J."/>
        </authorList>
    </citation>
    <scope>NUCLEOTIDE SEQUENCE [LARGE SCALE GENOMIC DNA]</scope>
    <source>
        <strain evidence="1 2">H13-6</strain>
    </source>
</reference>
<organism evidence="1 2">
    <name type="scientific">Xanthomonas chitinilytica</name>
    <dbReference type="NCBI Taxonomy" id="2989819"/>
    <lineage>
        <taxon>Bacteria</taxon>
        <taxon>Pseudomonadati</taxon>
        <taxon>Pseudomonadota</taxon>
        <taxon>Gammaproteobacteria</taxon>
        <taxon>Lysobacterales</taxon>
        <taxon>Lysobacteraceae</taxon>
        <taxon>Xanthomonas</taxon>
    </lineage>
</organism>
<proteinExistence type="predicted"/>
<name>A0ABT3JY49_9XANT</name>
<comment type="caution">
    <text evidence="1">The sequence shown here is derived from an EMBL/GenBank/DDBJ whole genome shotgun (WGS) entry which is preliminary data.</text>
</comment>
<protein>
    <submittedName>
        <fullName evidence="1">Uncharacterized protein</fullName>
    </submittedName>
</protein>
<dbReference type="Proteomes" id="UP001209922">
    <property type="component" value="Unassembled WGS sequence"/>
</dbReference>
<accession>A0ABT3JY49</accession>
<dbReference type="EMBL" id="JAPCHY010000011">
    <property type="protein sequence ID" value="MCW4473380.1"/>
    <property type="molecule type" value="Genomic_DNA"/>
</dbReference>
<sequence>MDIERLASYPLWKLYRARKSWRRAGNADLVALAEEAIERRILALGLTP</sequence>
<evidence type="ECO:0000313" key="1">
    <source>
        <dbReference type="EMBL" id="MCW4473380.1"/>
    </source>
</evidence>
<keyword evidence="2" id="KW-1185">Reference proteome</keyword>
<evidence type="ECO:0000313" key="2">
    <source>
        <dbReference type="Proteomes" id="UP001209922"/>
    </source>
</evidence>